<comment type="caution">
    <text evidence="1">The sequence shown here is derived from an EMBL/GenBank/DDBJ whole genome shotgun (WGS) entry which is preliminary data.</text>
</comment>
<protein>
    <submittedName>
        <fullName evidence="1">Uncharacterized protein</fullName>
    </submittedName>
</protein>
<evidence type="ECO:0000313" key="1">
    <source>
        <dbReference type="EMBL" id="OCL26588.1"/>
    </source>
</evidence>
<name>A0A1C0A8N1_9FIRM</name>
<proteinExistence type="predicted"/>
<dbReference type="Proteomes" id="UP000093514">
    <property type="component" value="Unassembled WGS sequence"/>
</dbReference>
<organism evidence="1 2">
    <name type="scientific">Orenia metallireducens</name>
    <dbReference type="NCBI Taxonomy" id="1413210"/>
    <lineage>
        <taxon>Bacteria</taxon>
        <taxon>Bacillati</taxon>
        <taxon>Bacillota</taxon>
        <taxon>Clostridia</taxon>
        <taxon>Halanaerobiales</taxon>
        <taxon>Halobacteroidaceae</taxon>
        <taxon>Orenia</taxon>
    </lineage>
</organism>
<sequence>MKNPDSEVIKILEERIKELKEAAEVLELLSHDKKTREIYESRQKAIHDQITNLQGAVMEAIDL</sequence>
<reference evidence="1 2" key="2">
    <citation type="submission" date="2016-08" db="EMBL/GenBank/DDBJ databases">
        <title>Orenia metallireducens sp. nov. strain Z6, a Novel Metal-reducing Firmicute from the Deep Subsurface.</title>
        <authorList>
            <person name="Maxim B.I."/>
            <person name="Kenneth K."/>
            <person name="Flynn T.M."/>
            <person name="Oloughlin E.J."/>
            <person name="Locke R.A."/>
            <person name="Weber J.R."/>
            <person name="Egan S.M."/>
            <person name="Mackie R.I."/>
            <person name="Cann I.K."/>
        </authorList>
    </citation>
    <scope>NUCLEOTIDE SEQUENCE [LARGE SCALE GENOMIC DNA]</scope>
    <source>
        <strain evidence="1 2">Z6</strain>
    </source>
</reference>
<accession>A0A1C0A8N1</accession>
<gene>
    <name evidence="1" type="ORF">U472_11420</name>
</gene>
<reference evidence="2" key="1">
    <citation type="submission" date="2016-07" db="EMBL/GenBank/DDBJ databases">
        <authorList>
            <person name="Florea S."/>
            <person name="Webb J.S."/>
            <person name="Jaromczyk J."/>
            <person name="Schardl C.L."/>
        </authorList>
    </citation>
    <scope>NUCLEOTIDE SEQUENCE [LARGE SCALE GENOMIC DNA]</scope>
    <source>
        <strain evidence="2">Z6</strain>
    </source>
</reference>
<evidence type="ECO:0000313" key="2">
    <source>
        <dbReference type="Proteomes" id="UP000093514"/>
    </source>
</evidence>
<dbReference type="AlphaFoldDB" id="A0A1C0A8N1"/>
<dbReference type="EMBL" id="LWDV01000009">
    <property type="protein sequence ID" value="OCL26588.1"/>
    <property type="molecule type" value="Genomic_DNA"/>
</dbReference>
<keyword evidence="2" id="KW-1185">Reference proteome</keyword>